<evidence type="ECO:0000256" key="4">
    <source>
        <dbReference type="ARBA" id="ARBA00022824"/>
    </source>
</evidence>
<dbReference type="Gene3D" id="2.30.230.10">
    <property type="entry name" value="Lipovitellin, beta-sheet shell regions, chain A"/>
    <property type="match status" value="1"/>
</dbReference>
<dbReference type="InterPro" id="IPR045811">
    <property type="entry name" value="MTP_lip-bd"/>
</dbReference>
<dbReference type="GO" id="GO:0005548">
    <property type="term" value="F:phospholipid transporter activity"/>
    <property type="evidence" value="ECO:0007669"/>
    <property type="project" value="InterPro"/>
</dbReference>
<keyword evidence="11" id="KW-1185">Reference proteome</keyword>
<dbReference type="PANTHER" id="PTHR13024:SF1">
    <property type="entry name" value="MICROSOMAL TRIGLYCERIDE TRANSFER PROTEIN LARGE SUBUNIT"/>
    <property type="match status" value="1"/>
</dbReference>
<feature type="signal peptide" evidence="8">
    <location>
        <begin position="1"/>
        <end position="18"/>
    </location>
</feature>
<reference evidence="10" key="2">
    <citation type="submission" date="2025-09" db="UniProtKB">
        <authorList>
            <consortium name="Ensembl"/>
        </authorList>
    </citation>
    <scope>IDENTIFICATION</scope>
</reference>
<dbReference type="GO" id="GO:0042158">
    <property type="term" value="P:lipoprotein biosynthetic process"/>
    <property type="evidence" value="ECO:0007669"/>
    <property type="project" value="Ensembl"/>
</dbReference>
<comment type="subcellular location">
    <subcellularLocation>
        <location evidence="1">Endoplasmic reticulum</location>
    </subcellularLocation>
</comment>
<dbReference type="InterPro" id="IPR039988">
    <property type="entry name" value="MTTP"/>
</dbReference>
<dbReference type="GO" id="GO:0002040">
    <property type="term" value="P:sprouting angiogenesis"/>
    <property type="evidence" value="ECO:0007669"/>
    <property type="project" value="Ensembl"/>
</dbReference>
<comment type="caution">
    <text evidence="7">Lacks conserved residue(s) required for the propagation of feature annotation.</text>
</comment>
<name>A0A8C8DW79_9TELE</name>
<keyword evidence="3 8" id="KW-0732">Signal</keyword>
<protein>
    <submittedName>
        <fullName evidence="10">Microsomal triglyceride transfer protein</fullName>
    </submittedName>
</protein>
<keyword evidence="6" id="KW-1015">Disulfide bond</keyword>
<dbReference type="PROSITE" id="PS51211">
    <property type="entry name" value="VITELLOGENIN"/>
    <property type="match status" value="1"/>
</dbReference>
<dbReference type="GO" id="GO:0042632">
    <property type="term" value="P:cholesterol homeostasis"/>
    <property type="evidence" value="ECO:0007669"/>
    <property type="project" value="TreeGrafter"/>
</dbReference>
<dbReference type="InterPro" id="IPR015816">
    <property type="entry name" value="Vitellinogen_b-sht_N"/>
</dbReference>
<dbReference type="Ensembl" id="ENSOSIT00000036032.1">
    <property type="protein sequence ID" value="ENSOSIP00000034184.1"/>
    <property type="gene ID" value="ENSOSIG00000015218.1"/>
</dbReference>
<evidence type="ECO:0000256" key="8">
    <source>
        <dbReference type="SAM" id="SignalP"/>
    </source>
</evidence>
<evidence type="ECO:0000259" key="9">
    <source>
        <dbReference type="PROSITE" id="PS51211"/>
    </source>
</evidence>
<dbReference type="GO" id="GO:0005794">
    <property type="term" value="C:Golgi apparatus"/>
    <property type="evidence" value="ECO:0007669"/>
    <property type="project" value="TreeGrafter"/>
</dbReference>
<dbReference type="InterPro" id="IPR015819">
    <property type="entry name" value="Lipid_transp_b-sht_shell"/>
</dbReference>
<evidence type="ECO:0000256" key="6">
    <source>
        <dbReference type="ARBA" id="ARBA00023157"/>
    </source>
</evidence>
<proteinExistence type="predicted"/>
<keyword evidence="2" id="KW-0813">Transport</keyword>
<dbReference type="InterPro" id="IPR011030">
    <property type="entry name" value="Lipovitellin_superhlx_dom"/>
</dbReference>
<dbReference type="GO" id="GO:0042953">
    <property type="term" value="P:lipoprotein transport"/>
    <property type="evidence" value="ECO:0007669"/>
    <property type="project" value="Ensembl"/>
</dbReference>
<evidence type="ECO:0000256" key="7">
    <source>
        <dbReference type="PROSITE-ProRule" id="PRU00557"/>
    </source>
</evidence>
<evidence type="ECO:0000256" key="5">
    <source>
        <dbReference type="ARBA" id="ARBA00023055"/>
    </source>
</evidence>
<reference evidence="10" key="1">
    <citation type="submission" date="2025-08" db="UniProtKB">
        <authorList>
            <consortium name="Ensembl"/>
        </authorList>
    </citation>
    <scope>IDENTIFICATION</scope>
</reference>
<dbReference type="FunFam" id="2.30.230.10:FF:000001">
    <property type="entry name" value="Microsomal triglyceride transfer protein large subunit"/>
    <property type="match status" value="1"/>
</dbReference>
<keyword evidence="5" id="KW-0445">Lipid transport</keyword>
<evidence type="ECO:0000256" key="1">
    <source>
        <dbReference type="ARBA" id="ARBA00004240"/>
    </source>
</evidence>
<dbReference type="AlphaFoldDB" id="A0A8C8DW79"/>
<dbReference type="GO" id="GO:0007586">
    <property type="term" value="P:digestion"/>
    <property type="evidence" value="ECO:0007669"/>
    <property type="project" value="Ensembl"/>
</dbReference>
<dbReference type="GO" id="GO:0006629">
    <property type="term" value="P:lipid metabolic process"/>
    <property type="evidence" value="ECO:0007669"/>
    <property type="project" value="Ensembl"/>
</dbReference>
<accession>A0A8C8DW79</accession>
<evidence type="ECO:0000256" key="3">
    <source>
        <dbReference type="ARBA" id="ARBA00022729"/>
    </source>
</evidence>
<dbReference type="Pfam" id="PF19444">
    <property type="entry name" value="MTP_lip_bd"/>
    <property type="match status" value="1"/>
</dbReference>
<dbReference type="Proteomes" id="UP000694383">
    <property type="component" value="Unplaced"/>
</dbReference>
<organism evidence="10 11">
    <name type="scientific">Oryzias sinensis</name>
    <name type="common">Chinese medaka</name>
    <dbReference type="NCBI Taxonomy" id="183150"/>
    <lineage>
        <taxon>Eukaryota</taxon>
        <taxon>Metazoa</taxon>
        <taxon>Chordata</taxon>
        <taxon>Craniata</taxon>
        <taxon>Vertebrata</taxon>
        <taxon>Euteleostomi</taxon>
        <taxon>Actinopterygii</taxon>
        <taxon>Neopterygii</taxon>
        <taxon>Teleostei</taxon>
        <taxon>Neoteleostei</taxon>
        <taxon>Acanthomorphata</taxon>
        <taxon>Ovalentaria</taxon>
        <taxon>Atherinomorphae</taxon>
        <taxon>Beloniformes</taxon>
        <taxon>Adrianichthyidae</taxon>
        <taxon>Oryziinae</taxon>
        <taxon>Oryzias</taxon>
    </lineage>
</organism>
<dbReference type="Pfam" id="PF01347">
    <property type="entry name" value="Vitellogenin_N"/>
    <property type="match status" value="1"/>
</dbReference>
<feature type="chain" id="PRO_5034617670" evidence="8">
    <location>
        <begin position="19"/>
        <end position="901"/>
    </location>
</feature>
<keyword evidence="4" id="KW-0256">Endoplasmic reticulum</keyword>
<dbReference type="InterPro" id="IPR001747">
    <property type="entry name" value="Vitellogenin_N"/>
</dbReference>
<dbReference type="GO" id="GO:0120013">
    <property type="term" value="F:lipid transfer activity"/>
    <property type="evidence" value="ECO:0007669"/>
    <property type="project" value="Ensembl"/>
</dbReference>
<sequence>MFAVVLFLTFSFVSSGAAAGPRLHNKQLYKFSYTAEVLLDKAKGSKEGGAGYKISSEVNINLVWRDPSSKDDQLIQLPTRMRAEISADTNNAIQDFCSTQQISNVRIDHVSPRSGKKNILQGSTVDSILGKNKLAALTKPFLVHLKNGKTKAFYSYWTEPAVIKNLKRGLASLLQFQLQTGKVVENDISGRCTVQYQAAKDQITRTKILDTCKTSETGFTTHSKVLGVGRKSSSVTVFTLEDGFIRSAVAEETHSLAVNARRSTAAKVVSRQTLVKTGKEAGPLEVAGKDVASVVKSVDGKLAAVGIVAEKVKSKCKGCPTLFEHWQAEQKQLEPASLSKASAPRSFLALIQSIRKASKDEILKVLKSASKTSLPQVVDAVTSSQTPESLDAMIEFLNFTDAKGLVLQERFLYACGFASHPNERMLHDISKGKIGSEEIKESVVIIMGALVHKLCLKGGCNLPTVVQVKKMILEGPDSTKVESEVQVYLLALKNSLLPEAIPIFTKYAESEVGSYNTIALTALQRYDVSLLTSEVKRTVNRIYHQTQRIYEKNVRVAAADVILSSNPSYMEVKNLLLSIGNLPHEMNKYMLSKIQDNLRFQLPASKVIRQALKDMVSHNYDRFSKVGSSSAFSGFMARSGDLTSTYSLDILYSGSGILRRSNMNIYGASKDAMLHGLQVAIEAQGLESLIAATPDEGEEDLESFAGMSALLFDVQLRPVTFFKGYSDLMAKMFSMTGDPMNVVKGLILLTDHSEVLQLQSGLKANAEFQGGLAIDISGGMEISLWYRESKTSVNNRGALVVTGNVTVDMDFLRAGMEVSFETEASLDFITTVQFSEYPFLVCMQMDKATFPVREYLTKYEHVPSGKSSQLRKQRRLIVSGSEFPLHQENSNMCKRVFDSSW</sequence>
<dbReference type="GO" id="GO:0001579">
    <property type="term" value="P:medium-chain fatty acid transport"/>
    <property type="evidence" value="ECO:0007669"/>
    <property type="project" value="Ensembl"/>
</dbReference>
<dbReference type="PANTHER" id="PTHR13024">
    <property type="entry name" value="MICROSOMAL TRIGLYCERIDE TRANSFER PROTEIN, LARGE SUBUNIT"/>
    <property type="match status" value="1"/>
</dbReference>
<dbReference type="GeneTree" id="ENSGT00390000011412"/>
<dbReference type="SUPFAM" id="SSF48431">
    <property type="entry name" value="Lipovitellin-phosvitin complex, superhelical domain"/>
    <property type="match status" value="1"/>
</dbReference>
<dbReference type="GO" id="GO:0015909">
    <property type="term" value="P:long-chain fatty acid transport"/>
    <property type="evidence" value="ECO:0007669"/>
    <property type="project" value="Ensembl"/>
</dbReference>
<evidence type="ECO:0000313" key="10">
    <source>
        <dbReference type="Ensembl" id="ENSOSIP00000034184.1"/>
    </source>
</evidence>
<feature type="domain" description="Vitellogenin" evidence="9">
    <location>
        <begin position="23"/>
        <end position="677"/>
    </location>
</feature>
<dbReference type="FunFam" id="1.25.10.20:FF:000001">
    <property type="entry name" value="microsomal triglyceride transfer protein large subunit"/>
    <property type="match status" value="1"/>
</dbReference>
<dbReference type="GO" id="GO:0005783">
    <property type="term" value="C:endoplasmic reticulum"/>
    <property type="evidence" value="ECO:0007669"/>
    <property type="project" value="UniProtKB-SubCell"/>
</dbReference>
<evidence type="ECO:0000313" key="11">
    <source>
        <dbReference type="Proteomes" id="UP000694383"/>
    </source>
</evidence>
<dbReference type="SMART" id="SM00638">
    <property type="entry name" value="LPD_N"/>
    <property type="match status" value="1"/>
</dbReference>
<dbReference type="GO" id="GO:0008289">
    <property type="term" value="F:lipid binding"/>
    <property type="evidence" value="ECO:0007669"/>
    <property type="project" value="InterPro"/>
</dbReference>
<dbReference type="Gene3D" id="1.25.10.20">
    <property type="entry name" value="Vitellinogen, superhelical"/>
    <property type="match status" value="1"/>
</dbReference>
<evidence type="ECO:0000256" key="2">
    <source>
        <dbReference type="ARBA" id="ARBA00022448"/>
    </source>
</evidence>
<dbReference type="GO" id="GO:0016323">
    <property type="term" value="C:basolateral plasma membrane"/>
    <property type="evidence" value="ECO:0007669"/>
    <property type="project" value="TreeGrafter"/>
</dbReference>
<dbReference type="SUPFAM" id="SSF56968">
    <property type="entry name" value="Lipovitellin-phosvitin complex, beta-sheet shell regions"/>
    <property type="match status" value="1"/>
</dbReference>